<name>A0A392S137_9FABA</name>
<evidence type="ECO:0000313" key="1">
    <source>
        <dbReference type="EMBL" id="MCI42107.1"/>
    </source>
</evidence>
<dbReference type="Proteomes" id="UP000265520">
    <property type="component" value="Unassembled WGS sequence"/>
</dbReference>
<sequence>MEISANFVAVSGARRTPAGAMRSLQSVSACYVLLPAQRASFSRK</sequence>
<protein>
    <submittedName>
        <fullName evidence="1">Uncharacterized protein</fullName>
    </submittedName>
</protein>
<dbReference type="AlphaFoldDB" id="A0A392S137"/>
<keyword evidence="2" id="KW-1185">Reference proteome</keyword>
<feature type="non-terminal residue" evidence="1">
    <location>
        <position position="44"/>
    </location>
</feature>
<accession>A0A392S137</accession>
<reference evidence="1 2" key="1">
    <citation type="journal article" date="2018" name="Front. Plant Sci.">
        <title>Red Clover (Trifolium pratense) and Zigzag Clover (T. medium) - A Picture of Genomic Similarities and Differences.</title>
        <authorList>
            <person name="Dluhosova J."/>
            <person name="Istvanek J."/>
            <person name="Nedelnik J."/>
            <person name="Repkova J."/>
        </authorList>
    </citation>
    <scope>NUCLEOTIDE SEQUENCE [LARGE SCALE GENOMIC DNA]</scope>
    <source>
        <strain evidence="2">cv. 10/8</strain>
        <tissue evidence="1">Leaf</tissue>
    </source>
</reference>
<proteinExistence type="predicted"/>
<organism evidence="1 2">
    <name type="scientific">Trifolium medium</name>
    <dbReference type="NCBI Taxonomy" id="97028"/>
    <lineage>
        <taxon>Eukaryota</taxon>
        <taxon>Viridiplantae</taxon>
        <taxon>Streptophyta</taxon>
        <taxon>Embryophyta</taxon>
        <taxon>Tracheophyta</taxon>
        <taxon>Spermatophyta</taxon>
        <taxon>Magnoliopsida</taxon>
        <taxon>eudicotyledons</taxon>
        <taxon>Gunneridae</taxon>
        <taxon>Pentapetalae</taxon>
        <taxon>rosids</taxon>
        <taxon>fabids</taxon>
        <taxon>Fabales</taxon>
        <taxon>Fabaceae</taxon>
        <taxon>Papilionoideae</taxon>
        <taxon>50 kb inversion clade</taxon>
        <taxon>NPAAA clade</taxon>
        <taxon>Hologalegina</taxon>
        <taxon>IRL clade</taxon>
        <taxon>Trifolieae</taxon>
        <taxon>Trifolium</taxon>
    </lineage>
</organism>
<evidence type="ECO:0000313" key="2">
    <source>
        <dbReference type="Proteomes" id="UP000265520"/>
    </source>
</evidence>
<dbReference type="EMBL" id="LXQA010300356">
    <property type="protein sequence ID" value="MCI42107.1"/>
    <property type="molecule type" value="Genomic_DNA"/>
</dbReference>
<comment type="caution">
    <text evidence="1">The sequence shown here is derived from an EMBL/GenBank/DDBJ whole genome shotgun (WGS) entry which is preliminary data.</text>
</comment>